<dbReference type="InterPro" id="IPR011042">
    <property type="entry name" value="6-blade_b-propeller_TolB-like"/>
</dbReference>
<accession>A0ABS2LN18</accession>
<dbReference type="Gene3D" id="2.120.10.30">
    <property type="entry name" value="TolB, C-terminal domain"/>
    <property type="match status" value="1"/>
</dbReference>
<comment type="caution">
    <text evidence="2">The sequence shown here is derived from an EMBL/GenBank/DDBJ whole genome shotgun (WGS) entry which is preliminary data.</text>
</comment>
<dbReference type="EMBL" id="JAFBBP010000001">
    <property type="protein sequence ID" value="MBM7489586.1"/>
    <property type="molecule type" value="Genomic_DNA"/>
</dbReference>
<evidence type="ECO:0000256" key="1">
    <source>
        <dbReference type="SAM" id="MobiDB-lite"/>
    </source>
</evidence>
<keyword evidence="3" id="KW-1185">Reference proteome</keyword>
<dbReference type="Proteomes" id="UP000764837">
    <property type="component" value="Unassembled WGS sequence"/>
</dbReference>
<organism evidence="2 3">
    <name type="scientific">Micromonospora luteifusca</name>
    <dbReference type="NCBI Taxonomy" id="709860"/>
    <lineage>
        <taxon>Bacteria</taxon>
        <taxon>Bacillati</taxon>
        <taxon>Actinomycetota</taxon>
        <taxon>Actinomycetes</taxon>
        <taxon>Micromonosporales</taxon>
        <taxon>Micromonosporaceae</taxon>
        <taxon>Micromonospora</taxon>
    </lineage>
</organism>
<gene>
    <name evidence="2" type="ORF">JOD64_000808</name>
</gene>
<name>A0ABS2LN18_9ACTN</name>
<reference evidence="2 3" key="1">
    <citation type="submission" date="2021-01" db="EMBL/GenBank/DDBJ databases">
        <title>Sequencing the genomes of 1000 actinobacteria strains.</title>
        <authorList>
            <person name="Klenk H.-P."/>
        </authorList>
    </citation>
    <scope>NUCLEOTIDE SEQUENCE [LARGE SCALE GENOMIC DNA]</scope>
    <source>
        <strain evidence="2 3">DSM 100204</strain>
    </source>
</reference>
<protein>
    <submittedName>
        <fullName evidence="2">Uncharacterized protein</fullName>
    </submittedName>
</protein>
<sequence>MNGPLADELVGDLELVHTFTGPMPTGRIFVNFPKWGDEVPATVAELRDGREVPFPDQAWNQPARDDDAGAFVSVQSIVVDSPDEYETAWHIRQKKPAEPTIAAPSPSGGG</sequence>
<proteinExistence type="predicted"/>
<feature type="region of interest" description="Disordered" evidence="1">
    <location>
        <begin position="91"/>
        <end position="110"/>
    </location>
</feature>
<evidence type="ECO:0000313" key="2">
    <source>
        <dbReference type="EMBL" id="MBM7489586.1"/>
    </source>
</evidence>
<dbReference type="RefSeq" id="WP_239559391.1">
    <property type="nucleotide sequence ID" value="NZ_JAFBBP010000001.1"/>
</dbReference>
<evidence type="ECO:0000313" key="3">
    <source>
        <dbReference type="Proteomes" id="UP000764837"/>
    </source>
</evidence>